<evidence type="ECO:0000313" key="17">
    <source>
        <dbReference type="EMBL" id="ARU55849.1"/>
    </source>
</evidence>
<dbReference type="Pfam" id="PF18267">
    <property type="entry name" value="Rubredoxin_C"/>
    <property type="match status" value="1"/>
</dbReference>
<evidence type="ECO:0000256" key="5">
    <source>
        <dbReference type="ARBA" id="ARBA00010429"/>
    </source>
</evidence>
<gene>
    <name evidence="17" type="ORF">OLMES_1774</name>
</gene>
<reference evidence="17 18" key="1">
    <citation type="submission" date="2017-05" db="EMBL/GenBank/DDBJ databases">
        <title>Genomic insights into alkan degradation activity of Oleiphilus messinensis.</title>
        <authorList>
            <person name="Kozyavkin S.A."/>
            <person name="Slesarev A.I."/>
            <person name="Golyshin P.N."/>
            <person name="Korzhenkov A."/>
            <person name="Golyshina O.N."/>
            <person name="Toshchakov S.V."/>
        </authorList>
    </citation>
    <scope>NUCLEOTIDE SEQUENCE [LARGE SCALE GENOMIC DNA]</scope>
    <source>
        <strain evidence="17 18">ME102</strain>
    </source>
</reference>
<evidence type="ECO:0000256" key="1">
    <source>
        <dbReference type="ARBA" id="ARBA00001929"/>
    </source>
</evidence>
<comment type="similarity">
    <text evidence="5">Belongs to the nitrite and sulfite reductase 4Fe-4S domain family.</text>
</comment>
<keyword evidence="6" id="KW-0349">Heme</keyword>
<evidence type="ECO:0000259" key="15">
    <source>
        <dbReference type="Pfam" id="PF07992"/>
    </source>
</evidence>
<dbReference type="AlphaFoldDB" id="A0A1Y0I6N1"/>
<feature type="transmembrane region" description="Helical" evidence="13">
    <location>
        <begin position="510"/>
        <end position="530"/>
    </location>
</feature>
<evidence type="ECO:0000256" key="13">
    <source>
        <dbReference type="SAM" id="Phobius"/>
    </source>
</evidence>
<feature type="transmembrane region" description="Helical" evidence="13">
    <location>
        <begin position="583"/>
        <end position="604"/>
    </location>
</feature>
<keyword evidence="13" id="KW-0812">Transmembrane</keyword>
<keyword evidence="9" id="KW-0274">FAD</keyword>
<dbReference type="RefSeq" id="WP_087460908.1">
    <property type="nucleotide sequence ID" value="NZ_CP021425.1"/>
</dbReference>
<dbReference type="InterPro" id="IPR041575">
    <property type="entry name" value="Rubredoxin_C"/>
</dbReference>
<evidence type="ECO:0000256" key="8">
    <source>
        <dbReference type="ARBA" id="ARBA00022723"/>
    </source>
</evidence>
<keyword evidence="11" id="KW-0408">Iron</keyword>
<dbReference type="InterPro" id="IPR052034">
    <property type="entry name" value="NasD-like"/>
</dbReference>
<dbReference type="InterPro" id="IPR041854">
    <property type="entry name" value="BFD-like_2Fe2S-bd_dom_sf"/>
</dbReference>
<comment type="cofactor">
    <cofactor evidence="2">
        <name>[4Fe-4S] cluster</name>
        <dbReference type="ChEBI" id="CHEBI:49883"/>
    </cofactor>
</comment>
<dbReference type="InterPro" id="IPR007419">
    <property type="entry name" value="BFD-like_2Fe2S-bd_dom"/>
</dbReference>
<feature type="domain" description="BFD-like [2Fe-2S]-binding" evidence="14">
    <location>
        <begin position="448"/>
        <end position="493"/>
    </location>
</feature>
<keyword evidence="13" id="KW-1133">Transmembrane helix</keyword>
<keyword evidence="7" id="KW-0285">Flavoprotein</keyword>
<dbReference type="Pfam" id="PF07992">
    <property type="entry name" value="Pyr_redox_2"/>
    <property type="match status" value="1"/>
</dbReference>
<evidence type="ECO:0000313" key="18">
    <source>
        <dbReference type="Proteomes" id="UP000196027"/>
    </source>
</evidence>
<keyword evidence="18" id="KW-1185">Reference proteome</keyword>
<dbReference type="PRINTS" id="PR00411">
    <property type="entry name" value="PNDRDTASEI"/>
</dbReference>
<dbReference type="Gene3D" id="3.50.50.60">
    <property type="entry name" value="FAD/NAD(P)-binding domain"/>
    <property type="match status" value="2"/>
</dbReference>
<keyword evidence="8" id="KW-0479">Metal-binding</keyword>
<dbReference type="SUPFAM" id="SSF51905">
    <property type="entry name" value="FAD/NAD(P)-binding domain"/>
    <property type="match status" value="1"/>
</dbReference>
<feature type="transmembrane region" description="Helical" evidence="13">
    <location>
        <begin position="616"/>
        <end position="636"/>
    </location>
</feature>
<dbReference type="InterPro" id="IPR036188">
    <property type="entry name" value="FAD/NAD-bd_sf"/>
</dbReference>
<dbReference type="KEGG" id="ome:OLMES_1774"/>
<protein>
    <submittedName>
        <fullName evidence="17">NAD(FAD)-dependent dehydrogenase</fullName>
    </submittedName>
</protein>
<feature type="domain" description="NADH-rubredoxin oxidoreductase C-terminal" evidence="16">
    <location>
        <begin position="344"/>
        <end position="413"/>
    </location>
</feature>
<feature type="transmembrane region" description="Helical" evidence="13">
    <location>
        <begin position="550"/>
        <end position="571"/>
    </location>
</feature>
<dbReference type="InterPro" id="IPR016156">
    <property type="entry name" value="FAD/NAD-linked_Rdtase_dimer_sf"/>
</dbReference>
<dbReference type="GO" id="GO:0051536">
    <property type="term" value="F:iron-sulfur cluster binding"/>
    <property type="evidence" value="ECO:0007669"/>
    <property type="project" value="UniProtKB-KW"/>
</dbReference>
<dbReference type="Gene3D" id="1.10.10.1100">
    <property type="entry name" value="BFD-like [2Fe-2S]-binding domain"/>
    <property type="match status" value="1"/>
</dbReference>
<feature type="domain" description="FAD/NAD(P)-binding" evidence="15">
    <location>
        <begin position="35"/>
        <end position="327"/>
    </location>
</feature>
<dbReference type="PANTHER" id="PTHR43809">
    <property type="entry name" value="NITRITE REDUCTASE (NADH) LARGE SUBUNIT"/>
    <property type="match status" value="1"/>
</dbReference>
<evidence type="ECO:0000256" key="4">
    <source>
        <dbReference type="ARBA" id="ARBA00005096"/>
    </source>
</evidence>
<dbReference type="Pfam" id="PF04324">
    <property type="entry name" value="Fer2_BFD"/>
    <property type="match status" value="1"/>
</dbReference>
<proteinExistence type="inferred from homology"/>
<evidence type="ECO:0000256" key="6">
    <source>
        <dbReference type="ARBA" id="ARBA00022617"/>
    </source>
</evidence>
<comment type="cofactor">
    <cofactor evidence="1">
        <name>siroheme</name>
        <dbReference type="ChEBI" id="CHEBI:60052"/>
    </cofactor>
</comment>
<organism evidence="17 18">
    <name type="scientific">Oleiphilus messinensis</name>
    <dbReference type="NCBI Taxonomy" id="141451"/>
    <lineage>
        <taxon>Bacteria</taxon>
        <taxon>Pseudomonadati</taxon>
        <taxon>Pseudomonadota</taxon>
        <taxon>Gammaproteobacteria</taxon>
        <taxon>Oceanospirillales</taxon>
        <taxon>Oleiphilaceae</taxon>
        <taxon>Oleiphilus</taxon>
    </lineage>
</organism>
<name>A0A1Y0I6N1_9GAMM</name>
<comment type="cofactor">
    <cofactor evidence="3">
        <name>FAD</name>
        <dbReference type="ChEBI" id="CHEBI:57692"/>
    </cofactor>
</comment>
<evidence type="ECO:0000256" key="10">
    <source>
        <dbReference type="ARBA" id="ARBA00023002"/>
    </source>
</evidence>
<dbReference type="PRINTS" id="PR00368">
    <property type="entry name" value="FADPNR"/>
</dbReference>
<evidence type="ECO:0000259" key="14">
    <source>
        <dbReference type="Pfam" id="PF04324"/>
    </source>
</evidence>
<dbReference type="OrthoDB" id="9768666at2"/>
<evidence type="ECO:0000256" key="9">
    <source>
        <dbReference type="ARBA" id="ARBA00022827"/>
    </source>
</evidence>
<dbReference type="EMBL" id="CP021425">
    <property type="protein sequence ID" value="ARU55849.1"/>
    <property type="molecule type" value="Genomic_DNA"/>
</dbReference>
<evidence type="ECO:0000259" key="16">
    <source>
        <dbReference type="Pfam" id="PF18267"/>
    </source>
</evidence>
<dbReference type="PANTHER" id="PTHR43809:SF1">
    <property type="entry name" value="NITRITE REDUCTASE (NADH) LARGE SUBUNIT"/>
    <property type="match status" value="1"/>
</dbReference>
<dbReference type="Proteomes" id="UP000196027">
    <property type="component" value="Chromosome"/>
</dbReference>
<dbReference type="GO" id="GO:0016491">
    <property type="term" value="F:oxidoreductase activity"/>
    <property type="evidence" value="ECO:0007669"/>
    <property type="project" value="UniProtKB-KW"/>
</dbReference>
<comment type="pathway">
    <text evidence="4">Nitrogen metabolism; nitrate reduction (assimilation).</text>
</comment>
<dbReference type="InterPro" id="IPR023753">
    <property type="entry name" value="FAD/NAD-binding_dom"/>
</dbReference>
<feature type="transmembrane region" description="Helical" evidence="13">
    <location>
        <begin position="657"/>
        <end position="677"/>
    </location>
</feature>
<evidence type="ECO:0000256" key="11">
    <source>
        <dbReference type="ARBA" id="ARBA00023004"/>
    </source>
</evidence>
<keyword evidence="13" id="KW-0472">Membrane</keyword>
<evidence type="ECO:0000256" key="7">
    <source>
        <dbReference type="ARBA" id="ARBA00022630"/>
    </source>
</evidence>
<dbReference type="GO" id="GO:0046872">
    <property type="term" value="F:metal ion binding"/>
    <property type="evidence" value="ECO:0007669"/>
    <property type="project" value="UniProtKB-KW"/>
</dbReference>
<keyword evidence="10" id="KW-0560">Oxidoreductase</keyword>
<evidence type="ECO:0000256" key="12">
    <source>
        <dbReference type="ARBA" id="ARBA00023014"/>
    </source>
</evidence>
<dbReference type="Gene3D" id="3.30.390.30">
    <property type="match status" value="1"/>
</dbReference>
<evidence type="ECO:0000256" key="2">
    <source>
        <dbReference type="ARBA" id="ARBA00001966"/>
    </source>
</evidence>
<sequence>MNAKVQAVPVSSPDLIPVSECAEQVAFEDTQEAPHVIVVGAGPVGIRFVEELMKRKRNVKITLFGDEPWAPYNRVKLSCLLSGDVSLEEIELTLPESQENRILKHYNCRVEKIVREEKVVIDETGVAHSYDHLVLATGSRPFVPNVSGREIQGVFTFRSLGDTASLLARSARSRHCLVVGGGLLGLEAAKALGRSSTRVTVVQQGPFVMNRQLDQDGAHILQKRLAEMGIEVLVGNGVRAIVGDRSVEGVTLRNGELVACDTVVFCAGIKANLELARSAWLKVNQGIVVDDNLRTTDESIFAIGECAEHRGLTYGIVQPGFEQASIAAEVLSGGHATYLGSTSATELKVVGESVFSAGQIEAESRGLAERQIVHKRPRKSSYRKLVLKKGHLVGAIGVGDWSDAPRLKEMVINRKRLLPWQQVRFLLTGNVFPAGDSQDIRTWPDDALICNCRGVTKGELVRVQGQTQCSLAQLKETTGASTVCGSCQPLVASLYGEAGEPVKTPGQYSLLTAAALSLCFVMALVLIGPLPFSQSVQDPWPIDLLWTDGLYKQISGFTLLGLSLLALTVSLRKRIKRIQLWAFSSWRVVHVILGVLMVLTLGMHTGLQSGSNLNQLLMIDFVAVIAAGALASVVIAKESIFGSRFGKTLRSWWTWGHILFMWPFPVLLLVHIVSVYYF</sequence>
<evidence type="ECO:0000256" key="3">
    <source>
        <dbReference type="ARBA" id="ARBA00001974"/>
    </source>
</evidence>
<keyword evidence="12" id="KW-0411">Iron-sulfur</keyword>
<accession>A0A1Y0I6N1</accession>